<keyword evidence="5" id="KW-1185">Reference proteome</keyword>
<proteinExistence type="predicted"/>
<dbReference type="Pfam" id="PF09990">
    <property type="entry name" value="DUF2231"/>
    <property type="match status" value="1"/>
</dbReference>
<dbReference type="RefSeq" id="WP_268759063.1">
    <property type="nucleotide sequence ID" value="NZ_CP113836.1"/>
</dbReference>
<feature type="region of interest" description="Disordered" evidence="1">
    <location>
        <begin position="112"/>
        <end position="132"/>
    </location>
</feature>
<dbReference type="InterPro" id="IPR019251">
    <property type="entry name" value="DUF2231_TM"/>
</dbReference>
<dbReference type="EMBL" id="CP113836">
    <property type="protein sequence ID" value="WAL68974.1"/>
    <property type="molecule type" value="Genomic_DNA"/>
</dbReference>
<evidence type="ECO:0000313" key="4">
    <source>
        <dbReference type="EMBL" id="WAL68974.1"/>
    </source>
</evidence>
<dbReference type="Proteomes" id="UP001163203">
    <property type="component" value="Chromosome"/>
</dbReference>
<sequence>MPFLISGVPLHVLAVHAVVVLVPLAVLATVIIAVWPAARRRFGWLVAGLTLLATASIPVATESGEDLRDRLATTDLIRAHAHLGDQLLVFVAGLLVVTVALMWFDRRNTKAPAGDIENGTGGTGGTGGGTATATATATAATATKPIKALVPVLSVLVVALAVVSAVQVVRIGDSGAKAAWSGTQYTAPQHHGGPGEGDGDGD</sequence>
<keyword evidence="2" id="KW-0472">Membrane</keyword>
<feature type="region of interest" description="Disordered" evidence="1">
    <location>
        <begin position="182"/>
        <end position="202"/>
    </location>
</feature>
<protein>
    <recommendedName>
        <fullName evidence="3">DUF2231 domain-containing protein</fullName>
    </recommendedName>
</protein>
<gene>
    <name evidence="4" type="ORF">ORV05_14770</name>
</gene>
<evidence type="ECO:0000256" key="1">
    <source>
        <dbReference type="SAM" id="MobiDB-lite"/>
    </source>
</evidence>
<reference evidence="4" key="1">
    <citation type="submission" date="2022-11" db="EMBL/GenBank/DDBJ databases">
        <authorList>
            <person name="Mo P."/>
        </authorList>
    </citation>
    <scope>NUCLEOTIDE SEQUENCE</scope>
    <source>
        <strain evidence="4">HUAS 11-8</strain>
    </source>
</reference>
<keyword evidence="2" id="KW-1133">Transmembrane helix</keyword>
<feature type="transmembrane region" description="Helical" evidence="2">
    <location>
        <begin position="12"/>
        <end position="35"/>
    </location>
</feature>
<feature type="compositionally biased region" description="Gly residues" evidence="1">
    <location>
        <begin position="119"/>
        <end position="130"/>
    </location>
</feature>
<feature type="domain" description="DUF2231" evidence="3">
    <location>
        <begin position="7"/>
        <end position="182"/>
    </location>
</feature>
<evidence type="ECO:0000259" key="3">
    <source>
        <dbReference type="Pfam" id="PF09990"/>
    </source>
</evidence>
<evidence type="ECO:0000256" key="2">
    <source>
        <dbReference type="SAM" id="Phobius"/>
    </source>
</evidence>
<accession>A0ABY7B9E2</accession>
<feature type="transmembrane region" description="Helical" evidence="2">
    <location>
        <begin position="42"/>
        <end position="61"/>
    </location>
</feature>
<name>A0ABY7B9E2_9PSEU</name>
<evidence type="ECO:0000313" key="5">
    <source>
        <dbReference type="Proteomes" id="UP001163203"/>
    </source>
</evidence>
<feature type="transmembrane region" description="Helical" evidence="2">
    <location>
        <begin position="148"/>
        <end position="169"/>
    </location>
</feature>
<organism evidence="4 5">
    <name type="scientific">Amycolatopsis cynarae</name>
    <dbReference type="NCBI Taxonomy" id="2995223"/>
    <lineage>
        <taxon>Bacteria</taxon>
        <taxon>Bacillati</taxon>
        <taxon>Actinomycetota</taxon>
        <taxon>Actinomycetes</taxon>
        <taxon>Pseudonocardiales</taxon>
        <taxon>Pseudonocardiaceae</taxon>
        <taxon>Amycolatopsis</taxon>
    </lineage>
</organism>
<keyword evidence="2" id="KW-0812">Transmembrane</keyword>
<feature type="transmembrane region" description="Helical" evidence="2">
    <location>
        <begin position="87"/>
        <end position="104"/>
    </location>
</feature>